<dbReference type="AlphaFoldDB" id="A0AA39GNS2"/>
<feature type="compositionally biased region" description="Low complexity" evidence="2">
    <location>
        <begin position="71"/>
        <end position="92"/>
    </location>
</feature>
<dbReference type="GO" id="GO:0001228">
    <property type="term" value="F:DNA-binding transcription activator activity, RNA polymerase II-specific"/>
    <property type="evidence" value="ECO:0007669"/>
    <property type="project" value="TreeGrafter"/>
</dbReference>
<evidence type="ECO:0000313" key="4">
    <source>
        <dbReference type="EMBL" id="KAK0389829.1"/>
    </source>
</evidence>
<dbReference type="PROSITE" id="PS00463">
    <property type="entry name" value="ZN2_CY6_FUNGAL_1"/>
    <property type="match status" value="1"/>
</dbReference>
<dbReference type="GO" id="GO:0008270">
    <property type="term" value="F:zinc ion binding"/>
    <property type="evidence" value="ECO:0007669"/>
    <property type="project" value="InterPro"/>
</dbReference>
<feature type="compositionally biased region" description="Polar residues" evidence="2">
    <location>
        <begin position="101"/>
        <end position="116"/>
    </location>
</feature>
<protein>
    <recommendedName>
        <fullName evidence="3">Zn(2)-C6 fungal-type domain-containing protein</fullName>
    </recommendedName>
</protein>
<name>A0AA39GNS2_SARSR</name>
<keyword evidence="5" id="KW-1185">Reference proteome</keyword>
<feature type="compositionally biased region" description="Low complexity" evidence="2">
    <location>
        <begin position="131"/>
        <end position="145"/>
    </location>
</feature>
<dbReference type="InterPro" id="IPR053157">
    <property type="entry name" value="Sterol_Uptake_Regulator"/>
</dbReference>
<evidence type="ECO:0000313" key="5">
    <source>
        <dbReference type="Proteomes" id="UP001175261"/>
    </source>
</evidence>
<dbReference type="SUPFAM" id="SSF57701">
    <property type="entry name" value="Zn2/Cys6 DNA-binding domain"/>
    <property type="match status" value="1"/>
</dbReference>
<feature type="region of interest" description="Disordered" evidence="2">
    <location>
        <begin position="288"/>
        <end position="309"/>
    </location>
</feature>
<dbReference type="InterPro" id="IPR036864">
    <property type="entry name" value="Zn2-C6_fun-type_DNA-bd_sf"/>
</dbReference>
<dbReference type="SMART" id="SM00066">
    <property type="entry name" value="GAL4"/>
    <property type="match status" value="1"/>
</dbReference>
<dbReference type="Gene3D" id="4.10.240.10">
    <property type="entry name" value="Zn(2)-C6 fungal-type DNA-binding domain"/>
    <property type="match status" value="1"/>
</dbReference>
<organism evidence="4 5">
    <name type="scientific">Sarocladium strictum</name>
    <name type="common">Black bundle disease fungus</name>
    <name type="synonym">Acremonium strictum</name>
    <dbReference type="NCBI Taxonomy" id="5046"/>
    <lineage>
        <taxon>Eukaryota</taxon>
        <taxon>Fungi</taxon>
        <taxon>Dikarya</taxon>
        <taxon>Ascomycota</taxon>
        <taxon>Pezizomycotina</taxon>
        <taxon>Sordariomycetes</taxon>
        <taxon>Hypocreomycetidae</taxon>
        <taxon>Hypocreales</taxon>
        <taxon>Sarocladiaceae</taxon>
        <taxon>Sarocladium</taxon>
    </lineage>
</organism>
<dbReference type="Proteomes" id="UP001175261">
    <property type="component" value="Unassembled WGS sequence"/>
</dbReference>
<comment type="caution">
    <text evidence="4">The sequence shown here is derived from an EMBL/GenBank/DDBJ whole genome shotgun (WGS) entry which is preliminary data.</text>
</comment>
<feature type="region of interest" description="Disordered" evidence="2">
    <location>
        <begin position="1"/>
        <end position="44"/>
    </location>
</feature>
<gene>
    <name evidence="4" type="ORF">NLU13_3402</name>
</gene>
<dbReference type="PROSITE" id="PS50048">
    <property type="entry name" value="ZN2_CY6_FUNGAL_2"/>
    <property type="match status" value="1"/>
</dbReference>
<keyword evidence="1" id="KW-0539">Nucleus</keyword>
<feature type="compositionally biased region" description="Pro residues" evidence="2">
    <location>
        <begin position="185"/>
        <end position="194"/>
    </location>
</feature>
<reference evidence="4" key="1">
    <citation type="submission" date="2022-10" db="EMBL/GenBank/DDBJ databases">
        <title>Determination and structural analysis of whole genome sequence of Sarocladium strictum F4-1.</title>
        <authorList>
            <person name="Hu L."/>
            <person name="Jiang Y."/>
        </authorList>
    </citation>
    <scope>NUCLEOTIDE SEQUENCE</scope>
    <source>
        <strain evidence="4">F4-1</strain>
    </source>
</reference>
<dbReference type="EMBL" id="JAPDFR010000002">
    <property type="protein sequence ID" value="KAK0389829.1"/>
    <property type="molecule type" value="Genomic_DNA"/>
</dbReference>
<feature type="compositionally biased region" description="Low complexity" evidence="2">
    <location>
        <begin position="292"/>
        <end position="309"/>
    </location>
</feature>
<feature type="region of interest" description="Disordered" evidence="2">
    <location>
        <begin position="68"/>
        <end position="197"/>
    </location>
</feature>
<feature type="domain" description="Zn(2)-C6 fungal-type" evidence="3">
    <location>
        <begin position="38"/>
        <end position="68"/>
    </location>
</feature>
<dbReference type="Pfam" id="PF00172">
    <property type="entry name" value="Zn_clus"/>
    <property type="match status" value="1"/>
</dbReference>
<dbReference type="PANTHER" id="PTHR47784:SF4">
    <property type="entry name" value="ZN(II)2CYS6 TRANSCRIPTION FACTOR (EUROFUNG)"/>
    <property type="match status" value="1"/>
</dbReference>
<feature type="compositionally biased region" description="Polar residues" evidence="2">
    <location>
        <begin position="1"/>
        <end position="19"/>
    </location>
</feature>
<feature type="compositionally biased region" description="Low complexity" evidence="2">
    <location>
        <begin position="157"/>
        <end position="177"/>
    </location>
</feature>
<dbReference type="PANTHER" id="PTHR47784">
    <property type="entry name" value="STEROL UPTAKE CONTROL PROTEIN 2"/>
    <property type="match status" value="1"/>
</dbReference>
<dbReference type="InterPro" id="IPR001138">
    <property type="entry name" value="Zn2Cys6_DnaBD"/>
</dbReference>
<evidence type="ECO:0000256" key="1">
    <source>
        <dbReference type="ARBA" id="ARBA00023242"/>
    </source>
</evidence>
<dbReference type="CDD" id="cd00067">
    <property type="entry name" value="GAL4"/>
    <property type="match status" value="1"/>
</dbReference>
<accession>A0AA39GNS2</accession>
<sequence length="519" mass="56009">MASSGHGSEHTQTAATPSSGPGVAPKSSRRPHRKSRDGCAECKRRHIRCDKGRPACTNCTIAERACAYPPSSSSASSASSSAATAAAKKAAANRSPPVSSPKGNNAGSRSASSTTRPPLLVTPKIEEPITPAASASPSEPRASFPRLPFHLGAFSESTTTTTLSPGGGPSSSATTPLPHHHHDPPPSQLQPPSRPSTYSAKDLVLLHHASTSMPDAILGRGQTTYIMDIALRYAVESPYLINQLLAFAALNLAHVQHDPSAAEPLRHQATELQTRALADFTKETEYLTAVSQQTEHQSDQQQQQQQQQDDAYHGVPRFLFASILGLHVFADTLLNHHPDLPTFLHRFTGCMHLHRGVRTVLKPTWEGLLQTELGPLFSALSHATATRQKGDECDRLIDFIRHPRSTASEVDDGVKETCLEAIEHLQWGFDLQARLSDAEGPHAPSATSVLLPGPFVDLLRQMQPLALVSLAYFAVIVHRSRRCWIFGDSGAFVIRAVASHLGSAWEEPLAWPLEQLEGT</sequence>
<evidence type="ECO:0000259" key="3">
    <source>
        <dbReference type="PROSITE" id="PS50048"/>
    </source>
</evidence>
<evidence type="ECO:0000256" key="2">
    <source>
        <dbReference type="SAM" id="MobiDB-lite"/>
    </source>
</evidence>
<proteinExistence type="predicted"/>